<name>A0A1V4SZY9_9GAMM</name>
<proteinExistence type="predicted"/>
<reference evidence="1 2" key="1">
    <citation type="submission" date="2017-01" db="EMBL/GenBank/DDBJ databases">
        <title>Genome Sequencing of a Marine Spirillum, Oceanospirillum multiglobuliferum ATCC 33336, from Japan.</title>
        <authorList>
            <person name="Carney J.G."/>
            <person name="Trachtenberg A.M."/>
            <person name="Rheaume B.A."/>
            <person name="Linnane J.D."/>
            <person name="Pitts N.L."/>
            <person name="Mykles D.L."/>
            <person name="Maclea K.S."/>
        </authorList>
    </citation>
    <scope>NUCLEOTIDE SEQUENCE [LARGE SCALE GENOMIC DNA]</scope>
    <source>
        <strain evidence="1 2">ATCC 33336</strain>
    </source>
</reference>
<gene>
    <name evidence="1" type="ORF">BTE48_16960</name>
</gene>
<accession>A0A1V4SZY9</accession>
<evidence type="ECO:0000313" key="1">
    <source>
        <dbReference type="EMBL" id="OPX53917.1"/>
    </source>
</evidence>
<evidence type="ECO:0000313" key="2">
    <source>
        <dbReference type="Proteomes" id="UP000191418"/>
    </source>
</evidence>
<keyword evidence="2" id="KW-1185">Reference proteome</keyword>
<sequence length="70" mass="7563">HRSSQSLNQQSERLHGTDIGFLHICYSCELGLLVGLLTVGPEAVPNALAGLWELIPHTGFPCPALKREVA</sequence>
<protein>
    <submittedName>
        <fullName evidence="1">Uncharacterized protein</fullName>
    </submittedName>
</protein>
<dbReference type="EMBL" id="MTSM01000245">
    <property type="protein sequence ID" value="OPX53917.1"/>
    <property type="molecule type" value="Genomic_DNA"/>
</dbReference>
<dbReference type="AlphaFoldDB" id="A0A1V4SZY9"/>
<dbReference type="Proteomes" id="UP000191418">
    <property type="component" value="Unassembled WGS sequence"/>
</dbReference>
<organism evidence="1 2">
    <name type="scientific">Oceanospirillum multiglobuliferum</name>
    <dbReference type="NCBI Taxonomy" id="64969"/>
    <lineage>
        <taxon>Bacteria</taxon>
        <taxon>Pseudomonadati</taxon>
        <taxon>Pseudomonadota</taxon>
        <taxon>Gammaproteobacteria</taxon>
        <taxon>Oceanospirillales</taxon>
        <taxon>Oceanospirillaceae</taxon>
        <taxon>Oceanospirillum</taxon>
    </lineage>
</organism>
<comment type="caution">
    <text evidence="1">The sequence shown here is derived from an EMBL/GenBank/DDBJ whole genome shotgun (WGS) entry which is preliminary data.</text>
</comment>
<feature type="non-terminal residue" evidence="1">
    <location>
        <position position="1"/>
    </location>
</feature>